<dbReference type="PANTHER" id="PTHR11782:SF83">
    <property type="entry name" value="GUANOSINE-DIPHOSPHATASE"/>
    <property type="match status" value="1"/>
</dbReference>
<evidence type="ECO:0000256" key="2">
    <source>
        <dbReference type="ARBA" id="ARBA00022801"/>
    </source>
</evidence>
<feature type="binding site" evidence="4">
    <location>
        <begin position="187"/>
        <end position="191"/>
    </location>
    <ligand>
        <name>ATP</name>
        <dbReference type="ChEBI" id="CHEBI:30616"/>
    </ligand>
</feature>
<keyword evidence="8" id="KW-1185">Reference proteome</keyword>
<evidence type="ECO:0000256" key="4">
    <source>
        <dbReference type="PIRSR" id="PIRSR600407-2"/>
    </source>
</evidence>
<accession>A0A210PXG5</accession>
<dbReference type="GO" id="GO:0017111">
    <property type="term" value="F:ribonucleoside triphosphate phosphatase activity"/>
    <property type="evidence" value="ECO:0007669"/>
    <property type="project" value="TreeGrafter"/>
</dbReference>
<dbReference type="Proteomes" id="UP000242188">
    <property type="component" value="Unassembled WGS sequence"/>
</dbReference>
<sequence length="462" mass="51101">MGTYLLLGLSMILIPNSLASHTTSAWNYGVMFDAGSSSSKLKIYKWPTRLSTADAFDMDLMYTQRFKPGISDYVYHPDDIPGYLGKILNKAKSIVPVTLHHSTPLFMMATAGLRVLPESDAIALMTSARQYLGNASVNPFTYSPHTVRILSGEEEGAYGWIAANYLRNFFGSNKPPSQAVGVLEMGGGSTQITFVPDGPILANMFPVRMAGVTYYLYAHSYLYYGQTYMAYRIRRYLEEESPLDTELYNPCMLRGDNVSYSSDDGTTVILRGDSNPTKCLEILNSFLQSAEENSCYPKPCAIGQIYQPSLGTDTFFAISAYVYAPTTLRALDPFGRLKIKAMNTSAHQYCRMTLAQAINATGTAAEYASGYCMMGLYIPSLLTSSYGFPSSTNRIQVADKINGESVDWALGAVLYELEQIDYYNWLETCGEVSGGQRPVVSLVVWVLLGMVTFYIRNLTNVL</sequence>
<dbReference type="EMBL" id="NEDP02005416">
    <property type="protein sequence ID" value="OWF41180.1"/>
    <property type="molecule type" value="Genomic_DNA"/>
</dbReference>
<keyword evidence="4" id="KW-0067">ATP-binding</keyword>
<dbReference type="Gene3D" id="3.30.420.40">
    <property type="match status" value="1"/>
</dbReference>
<dbReference type="CDD" id="cd24003">
    <property type="entry name" value="ASKHA_NBD_GDA1_CD39_NTPase"/>
    <property type="match status" value="1"/>
</dbReference>
<evidence type="ECO:0000256" key="5">
    <source>
        <dbReference type="RuleBase" id="RU003833"/>
    </source>
</evidence>
<dbReference type="GO" id="GO:0005524">
    <property type="term" value="F:ATP binding"/>
    <property type="evidence" value="ECO:0007669"/>
    <property type="project" value="UniProtKB-KW"/>
</dbReference>
<name>A0A210PXG5_MIZYE</name>
<protein>
    <submittedName>
        <fullName evidence="7">Ectonucleoside triphosphate diphosphohydrolase 8</fullName>
    </submittedName>
</protein>
<dbReference type="Pfam" id="PF01150">
    <property type="entry name" value="GDA1_CD39"/>
    <property type="match status" value="1"/>
</dbReference>
<evidence type="ECO:0000313" key="8">
    <source>
        <dbReference type="Proteomes" id="UP000242188"/>
    </source>
</evidence>
<keyword evidence="6" id="KW-0732">Signal</keyword>
<evidence type="ECO:0000256" key="6">
    <source>
        <dbReference type="SAM" id="SignalP"/>
    </source>
</evidence>
<proteinExistence type="inferred from homology"/>
<dbReference type="GO" id="GO:0009134">
    <property type="term" value="P:nucleoside diphosphate catabolic process"/>
    <property type="evidence" value="ECO:0007669"/>
    <property type="project" value="TreeGrafter"/>
</dbReference>
<dbReference type="InterPro" id="IPR000407">
    <property type="entry name" value="GDA1_CD39_NTPase"/>
</dbReference>
<dbReference type="OrthoDB" id="6372431at2759"/>
<dbReference type="PANTHER" id="PTHR11782">
    <property type="entry name" value="ADENOSINE/GUANOSINE DIPHOSPHATASE"/>
    <property type="match status" value="1"/>
</dbReference>
<dbReference type="GO" id="GO:0005886">
    <property type="term" value="C:plasma membrane"/>
    <property type="evidence" value="ECO:0007669"/>
    <property type="project" value="TreeGrafter"/>
</dbReference>
<comment type="similarity">
    <text evidence="1 5">Belongs to the GDA1/CD39 NTPase family.</text>
</comment>
<feature type="signal peptide" evidence="6">
    <location>
        <begin position="1"/>
        <end position="19"/>
    </location>
</feature>
<keyword evidence="4" id="KW-0547">Nucleotide-binding</keyword>
<dbReference type="AlphaFoldDB" id="A0A210PXG5"/>
<evidence type="ECO:0000256" key="3">
    <source>
        <dbReference type="PIRSR" id="PIRSR600407-1"/>
    </source>
</evidence>
<evidence type="ECO:0000313" key="7">
    <source>
        <dbReference type="EMBL" id="OWF41180.1"/>
    </source>
</evidence>
<reference evidence="7 8" key="1">
    <citation type="journal article" date="2017" name="Nat. Ecol. Evol.">
        <title>Scallop genome provides insights into evolution of bilaterian karyotype and development.</title>
        <authorList>
            <person name="Wang S."/>
            <person name="Zhang J."/>
            <person name="Jiao W."/>
            <person name="Li J."/>
            <person name="Xun X."/>
            <person name="Sun Y."/>
            <person name="Guo X."/>
            <person name="Huan P."/>
            <person name="Dong B."/>
            <person name="Zhang L."/>
            <person name="Hu X."/>
            <person name="Sun X."/>
            <person name="Wang J."/>
            <person name="Zhao C."/>
            <person name="Wang Y."/>
            <person name="Wang D."/>
            <person name="Huang X."/>
            <person name="Wang R."/>
            <person name="Lv J."/>
            <person name="Li Y."/>
            <person name="Zhang Z."/>
            <person name="Liu B."/>
            <person name="Lu W."/>
            <person name="Hui Y."/>
            <person name="Liang J."/>
            <person name="Zhou Z."/>
            <person name="Hou R."/>
            <person name="Li X."/>
            <person name="Liu Y."/>
            <person name="Li H."/>
            <person name="Ning X."/>
            <person name="Lin Y."/>
            <person name="Zhao L."/>
            <person name="Xing Q."/>
            <person name="Dou J."/>
            <person name="Li Y."/>
            <person name="Mao J."/>
            <person name="Guo H."/>
            <person name="Dou H."/>
            <person name="Li T."/>
            <person name="Mu C."/>
            <person name="Jiang W."/>
            <person name="Fu Q."/>
            <person name="Fu X."/>
            <person name="Miao Y."/>
            <person name="Liu J."/>
            <person name="Yu Q."/>
            <person name="Li R."/>
            <person name="Liao H."/>
            <person name="Li X."/>
            <person name="Kong Y."/>
            <person name="Jiang Z."/>
            <person name="Chourrout D."/>
            <person name="Li R."/>
            <person name="Bao Z."/>
        </authorList>
    </citation>
    <scope>NUCLEOTIDE SEQUENCE [LARGE SCALE GENOMIC DNA]</scope>
    <source>
        <strain evidence="7 8">PY_sf001</strain>
    </source>
</reference>
<dbReference type="GO" id="GO:0045134">
    <property type="term" value="F:UDP phosphatase activity"/>
    <property type="evidence" value="ECO:0007669"/>
    <property type="project" value="TreeGrafter"/>
</dbReference>
<organism evidence="7 8">
    <name type="scientific">Mizuhopecten yessoensis</name>
    <name type="common">Japanese scallop</name>
    <name type="synonym">Patinopecten yessoensis</name>
    <dbReference type="NCBI Taxonomy" id="6573"/>
    <lineage>
        <taxon>Eukaryota</taxon>
        <taxon>Metazoa</taxon>
        <taxon>Spiralia</taxon>
        <taxon>Lophotrochozoa</taxon>
        <taxon>Mollusca</taxon>
        <taxon>Bivalvia</taxon>
        <taxon>Autobranchia</taxon>
        <taxon>Pteriomorphia</taxon>
        <taxon>Pectinida</taxon>
        <taxon>Pectinoidea</taxon>
        <taxon>Pectinidae</taxon>
        <taxon>Mizuhopecten</taxon>
    </lineage>
</organism>
<keyword evidence="2 5" id="KW-0378">Hydrolase</keyword>
<dbReference type="Gene3D" id="3.30.420.150">
    <property type="entry name" value="Exopolyphosphatase. Domain 2"/>
    <property type="match status" value="1"/>
</dbReference>
<dbReference type="STRING" id="6573.A0A210PXG5"/>
<feature type="active site" description="Proton acceptor" evidence="3">
    <location>
        <position position="155"/>
    </location>
</feature>
<comment type="caution">
    <text evidence="7">The sequence shown here is derived from an EMBL/GenBank/DDBJ whole genome shotgun (WGS) entry which is preliminary data.</text>
</comment>
<dbReference type="PROSITE" id="PS01238">
    <property type="entry name" value="GDA1_CD39_NTPASE"/>
    <property type="match status" value="1"/>
</dbReference>
<dbReference type="GO" id="GO:0004382">
    <property type="term" value="F:GDP phosphatase activity"/>
    <property type="evidence" value="ECO:0007669"/>
    <property type="project" value="TreeGrafter"/>
</dbReference>
<evidence type="ECO:0000256" key="1">
    <source>
        <dbReference type="ARBA" id="ARBA00009283"/>
    </source>
</evidence>
<feature type="chain" id="PRO_5012713260" evidence="6">
    <location>
        <begin position="20"/>
        <end position="462"/>
    </location>
</feature>
<gene>
    <name evidence="7" type="ORF">KP79_PYT09824</name>
</gene>